<dbReference type="SUPFAM" id="SSF52317">
    <property type="entry name" value="Class I glutamine amidotransferase-like"/>
    <property type="match status" value="1"/>
</dbReference>
<dbReference type="PANTHER" id="PTHR48094">
    <property type="entry name" value="PROTEIN/NUCLEIC ACID DEGLYCASE DJ-1-RELATED"/>
    <property type="match status" value="1"/>
</dbReference>
<comment type="caution">
    <text evidence="5">The sequence shown here is derived from an EMBL/GenBank/DDBJ whole genome shotgun (WGS) entry which is preliminary data.</text>
</comment>
<dbReference type="GO" id="GO:0019243">
    <property type="term" value="P:methylglyoxal catabolic process to D-lactate via S-lactoyl-glutathione"/>
    <property type="evidence" value="ECO:0007669"/>
    <property type="project" value="TreeGrafter"/>
</dbReference>
<comment type="similarity">
    <text evidence="3">Belongs to the peptidase C56 family. HSP31-like subfamily.</text>
</comment>
<accession>E1JSX2</accession>
<gene>
    <name evidence="5" type="ORF">DesfrDRAFT_0711</name>
</gene>
<feature type="domain" description="DJ-1/PfpI" evidence="4">
    <location>
        <begin position="27"/>
        <end position="215"/>
    </location>
</feature>
<dbReference type="InterPro" id="IPR050325">
    <property type="entry name" value="Prot/Nucl_acid_deglycase"/>
</dbReference>
<keyword evidence="2" id="KW-0456">Lyase</keyword>
<evidence type="ECO:0000313" key="5">
    <source>
        <dbReference type="EMBL" id="EFL52605.1"/>
    </source>
</evidence>
<dbReference type="Gene3D" id="3.40.50.880">
    <property type="match status" value="1"/>
</dbReference>
<dbReference type="PANTHER" id="PTHR48094:SF11">
    <property type="entry name" value="GLUTATHIONE-INDEPENDENT GLYOXALASE HSP31-RELATED"/>
    <property type="match status" value="1"/>
</dbReference>
<evidence type="ECO:0000313" key="6">
    <source>
        <dbReference type="Proteomes" id="UP000006250"/>
    </source>
</evidence>
<dbReference type="STRING" id="596151.DesfrDRAFT_0711"/>
<dbReference type="Proteomes" id="UP000006250">
    <property type="component" value="Unassembled WGS sequence"/>
</dbReference>
<protein>
    <submittedName>
        <fullName evidence="5">ThiJ/PfpI domain protein</fullName>
    </submittedName>
</protein>
<dbReference type="RefSeq" id="WP_005991151.1">
    <property type="nucleotide sequence ID" value="NZ_AECZ01000003.1"/>
</dbReference>
<dbReference type="EMBL" id="AECZ01000003">
    <property type="protein sequence ID" value="EFL52605.1"/>
    <property type="molecule type" value="Genomic_DNA"/>
</dbReference>
<proteinExistence type="inferred from homology"/>
<keyword evidence="1" id="KW-0346">Stress response</keyword>
<dbReference type="GO" id="GO:0019172">
    <property type="term" value="F:glyoxalase III activity"/>
    <property type="evidence" value="ECO:0007669"/>
    <property type="project" value="TreeGrafter"/>
</dbReference>
<sequence>MAKRILFVLSGHAAMGGGKPAGCYFPELVHPYYVMVERGIELDFTTPGPGGPSLAQTDFNDPAQIRLLMDRQAMDRILGAPRPETVDAARYDAIFYTGGHGGLYDFPDNPALIAIAENIWSRGGLVSGMCHGPAGLLNLKDSSGDYLITGRKVTGFSRAEEVTFGVLMDIPYVLEDTLASRGARYHCYGVNQGFVVRDGRIITGQNWYSSQLVAEALADALEA</sequence>
<name>E1JSX2_SOLFR</name>
<evidence type="ECO:0000259" key="4">
    <source>
        <dbReference type="Pfam" id="PF01965"/>
    </source>
</evidence>
<dbReference type="CDD" id="cd03141">
    <property type="entry name" value="GATase1_Hsp31_like"/>
    <property type="match status" value="1"/>
</dbReference>
<dbReference type="AlphaFoldDB" id="E1JSX2"/>
<evidence type="ECO:0000256" key="3">
    <source>
        <dbReference type="ARBA" id="ARBA00038493"/>
    </source>
</evidence>
<keyword evidence="6" id="KW-1185">Reference proteome</keyword>
<dbReference type="Pfam" id="PF01965">
    <property type="entry name" value="DJ-1_PfpI"/>
    <property type="match status" value="1"/>
</dbReference>
<dbReference type="OrthoDB" id="9792284at2"/>
<dbReference type="GO" id="GO:0005737">
    <property type="term" value="C:cytoplasm"/>
    <property type="evidence" value="ECO:0007669"/>
    <property type="project" value="TreeGrafter"/>
</dbReference>
<reference evidence="5 6" key="1">
    <citation type="submission" date="2010-08" db="EMBL/GenBank/DDBJ databases">
        <title>The draft genome of Desulfovibrio fructosovorans JJ.</title>
        <authorList>
            <consortium name="US DOE Joint Genome Institute (JGI-PGF)"/>
            <person name="Lucas S."/>
            <person name="Copeland A."/>
            <person name="Lapidus A."/>
            <person name="Cheng J.-F."/>
            <person name="Bruce D."/>
            <person name="Goodwin L."/>
            <person name="Pitluck S."/>
            <person name="Land M.L."/>
            <person name="Hauser L."/>
            <person name="Chang Y.-J."/>
            <person name="Jeffries C."/>
            <person name="Wall J.D."/>
            <person name="Stahl D.A."/>
            <person name="Arkin A.P."/>
            <person name="Dehal P."/>
            <person name="Stolyar S.M."/>
            <person name="Hazen T.C."/>
            <person name="Woyke T.J."/>
        </authorList>
    </citation>
    <scope>NUCLEOTIDE SEQUENCE [LARGE SCALE GENOMIC DNA]</scope>
    <source>
        <strain evidence="5 6">JJ</strain>
    </source>
</reference>
<organism evidence="5 6">
    <name type="scientific">Solidesulfovibrio fructosivorans JJ]</name>
    <dbReference type="NCBI Taxonomy" id="596151"/>
    <lineage>
        <taxon>Bacteria</taxon>
        <taxon>Pseudomonadati</taxon>
        <taxon>Thermodesulfobacteriota</taxon>
        <taxon>Desulfovibrionia</taxon>
        <taxon>Desulfovibrionales</taxon>
        <taxon>Desulfovibrionaceae</taxon>
        <taxon>Solidesulfovibrio</taxon>
    </lineage>
</organism>
<evidence type="ECO:0000256" key="2">
    <source>
        <dbReference type="ARBA" id="ARBA00023239"/>
    </source>
</evidence>
<dbReference type="eggNOG" id="COG0693">
    <property type="taxonomic scope" value="Bacteria"/>
</dbReference>
<dbReference type="InterPro" id="IPR002818">
    <property type="entry name" value="DJ-1/PfpI"/>
</dbReference>
<dbReference type="InterPro" id="IPR029062">
    <property type="entry name" value="Class_I_gatase-like"/>
</dbReference>
<evidence type="ECO:0000256" key="1">
    <source>
        <dbReference type="ARBA" id="ARBA00023016"/>
    </source>
</evidence>